<dbReference type="GeneID" id="4390746"/>
<protein>
    <submittedName>
        <fullName evidence="2">Uncharacterized protein</fullName>
    </submittedName>
</protein>
<feature type="compositionally biased region" description="Polar residues" evidence="1">
    <location>
        <begin position="9"/>
        <end position="19"/>
    </location>
</feature>
<accession>Q2H6P1</accession>
<dbReference type="RefSeq" id="XP_001221769.1">
    <property type="nucleotide sequence ID" value="XM_001221768.1"/>
</dbReference>
<dbReference type="HOGENOM" id="CLU_1175276_0_0_1"/>
<dbReference type="InParanoid" id="Q2H6P1"/>
<dbReference type="AlphaFoldDB" id="Q2H6P1"/>
<proteinExistence type="predicted"/>
<keyword evidence="3" id="KW-1185">Reference proteome</keyword>
<name>Q2H6P1_CHAGB</name>
<evidence type="ECO:0000313" key="3">
    <source>
        <dbReference type="Proteomes" id="UP000001056"/>
    </source>
</evidence>
<evidence type="ECO:0000313" key="2">
    <source>
        <dbReference type="EMBL" id="EAQ89055.1"/>
    </source>
</evidence>
<sequence>MHLVYTPQIRDSITGSSSPPALGVDNSDTPSRDTICMERREKDRTAPLRIDLSSATTVTPSSRMARWLIAPPESSVGRRKLRAWGGSVRARSDSSSPRRADYLMCTVLVGGRETTWRPNGDAAHLVESWGRACPHGTAQPRAFRRYRSSLGRRVALTAGVLSSVQASGGSMSRSISTCGLLFSSSRKNDDTETYCEIGNLGRNLSGKGITQQHPTQPAHHDDWEIASTFWDAKVDG</sequence>
<evidence type="ECO:0000256" key="1">
    <source>
        <dbReference type="SAM" id="MobiDB-lite"/>
    </source>
</evidence>
<feature type="region of interest" description="Disordered" evidence="1">
    <location>
        <begin position="1"/>
        <end position="32"/>
    </location>
</feature>
<dbReference type="VEuPathDB" id="FungiDB:CHGG_05674"/>
<dbReference type="EMBL" id="CH408031">
    <property type="protein sequence ID" value="EAQ89055.1"/>
    <property type="molecule type" value="Genomic_DNA"/>
</dbReference>
<gene>
    <name evidence="2" type="ORF">CHGG_05674</name>
</gene>
<organism evidence="2 3">
    <name type="scientific">Chaetomium globosum (strain ATCC 6205 / CBS 148.51 / DSM 1962 / NBRC 6347 / NRRL 1970)</name>
    <name type="common">Soil fungus</name>
    <dbReference type="NCBI Taxonomy" id="306901"/>
    <lineage>
        <taxon>Eukaryota</taxon>
        <taxon>Fungi</taxon>
        <taxon>Dikarya</taxon>
        <taxon>Ascomycota</taxon>
        <taxon>Pezizomycotina</taxon>
        <taxon>Sordariomycetes</taxon>
        <taxon>Sordariomycetidae</taxon>
        <taxon>Sordariales</taxon>
        <taxon>Chaetomiaceae</taxon>
        <taxon>Chaetomium</taxon>
    </lineage>
</organism>
<dbReference type="Proteomes" id="UP000001056">
    <property type="component" value="Unassembled WGS sequence"/>
</dbReference>
<reference evidence="3" key="1">
    <citation type="journal article" date="2015" name="Genome Announc.">
        <title>Draft genome sequence of the cellulolytic fungus Chaetomium globosum.</title>
        <authorList>
            <person name="Cuomo C.A."/>
            <person name="Untereiner W.A."/>
            <person name="Ma L.-J."/>
            <person name="Grabherr M."/>
            <person name="Birren B.W."/>
        </authorList>
    </citation>
    <scope>NUCLEOTIDE SEQUENCE [LARGE SCALE GENOMIC DNA]</scope>
    <source>
        <strain evidence="3">ATCC 6205 / CBS 148.51 / DSM 1962 / NBRC 6347 / NRRL 1970</strain>
    </source>
</reference>